<evidence type="ECO:0000313" key="2">
    <source>
        <dbReference type="Proteomes" id="UP000265618"/>
    </source>
</evidence>
<dbReference type="Proteomes" id="UP000265618">
    <property type="component" value="Unassembled WGS sequence"/>
</dbReference>
<organism evidence="1 2">
    <name type="scientific">Kipferlia bialata</name>
    <dbReference type="NCBI Taxonomy" id="797122"/>
    <lineage>
        <taxon>Eukaryota</taxon>
        <taxon>Metamonada</taxon>
        <taxon>Carpediemonas-like organisms</taxon>
        <taxon>Kipferlia</taxon>
    </lineage>
</organism>
<proteinExistence type="predicted"/>
<dbReference type="Gene3D" id="2.120.10.80">
    <property type="entry name" value="Kelch-type beta propeller"/>
    <property type="match status" value="1"/>
</dbReference>
<dbReference type="SUPFAM" id="SSF117281">
    <property type="entry name" value="Kelch motif"/>
    <property type="match status" value="1"/>
</dbReference>
<reference evidence="1 2" key="1">
    <citation type="journal article" date="2018" name="PLoS ONE">
        <title>The draft genome of Kipferlia bialata reveals reductive genome evolution in fornicate parasites.</title>
        <authorList>
            <person name="Tanifuji G."/>
            <person name="Takabayashi S."/>
            <person name="Kume K."/>
            <person name="Takagi M."/>
            <person name="Nakayama T."/>
            <person name="Kamikawa R."/>
            <person name="Inagaki Y."/>
            <person name="Hashimoto T."/>
        </authorList>
    </citation>
    <scope>NUCLEOTIDE SEQUENCE [LARGE SCALE GENOMIC DNA]</scope>
    <source>
        <strain evidence="1">NY0173</strain>
    </source>
</reference>
<sequence>MPDMSLRLSCFDLDRQQWVPHGELYLDGGHEEPDFRSKSTLFVLNGLLCLAGGCGYGEIENEEEVLCALWGFDPALRHWTRLGSTPYPMVHSTVCVKGRTAYIFGGKITQRVEAGGHGTYLTLSLISGVAVWGEVRTMPRILTECTTSCACLDIGAWTLLLGDRTPLAFRRSEDGKGEWREGCTDEVEYNSLQSEHVCRLSPCTWVSVECHKTPVTLLSLPPSLAAVLPSVSLPASLGYTRVQMVREVVRTMCRGQDDGALFFCLLAAAFRVATLQDADAASAFKETIRSLPVPSSDQAEEAGALPLYESATAALDELVACASVNEYSGPIPEDPVKAVVLALSLSPQTTKSVFVRLYFIMAGVVFSLCRQLFESHIQYSVAMVNAMAETALGDAIPQLVPQALEIASAEAPGVMKTLLASIMPDKGSSLGTGGELSKALSFLTILMFGRQDTGLTPTWMTPYEAALAQERERDPVGVCAAEASIKAGPLGSVPPKNVLAVLRKGLGTHGCQDRGRLVQCLVAVAVRYPKYMPVWQQMAAGAVGGGPIPEVDLSATVVSPDHTSMGRTLALLYASPSITSLLLHPDTPTHVVPYLRRAAGSQSQAKEHPILPPYSHLGRALPPLPLCPMETVPNMLTVQPVGEGDLLCEGMDLHASCALGDGRCLVMARQKSVVPTDVSPPCEWYILQEDEDEVDSNVIRAEGYALLKSERLTEVPSLTHVLGCNMWMNSGSLYVLVHRGDRSRVGRYNIRYTPCDDWHQLYRVDIHTMQWTPVPDPTHPSYLDSSSPTRSLTVAGKLILFGCAPIDPTTGVVDVRIGESPDIATLIFDPDALNWVRVEDTPRSAYGSGLLHVACEAQEKVFIKCNPLIRHNADEASFQSIDSYGRVASLGDTPSVEYFRAKPGVVCVGNTIYTVVPGKPVLALDTLTGAYTVCESATELPDEVEYDHMEDGFSAGVLGYNSFPISEGVAMITCVSNDSRCWVMKVDLDAHREREEKALEV</sequence>
<evidence type="ECO:0000313" key="1">
    <source>
        <dbReference type="EMBL" id="GIQ81795.1"/>
    </source>
</evidence>
<accession>A0A9K3GGP2</accession>
<keyword evidence="2" id="KW-1185">Reference proteome</keyword>
<comment type="caution">
    <text evidence="1">The sequence shown here is derived from an EMBL/GenBank/DDBJ whole genome shotgun (WGS) entry which is preliminary data.</text>
</comment>
<dbReference type="AlphaFoldDB" id="A0A9K3GGP2"/>
<name>A0A9K3GGP2_9EUKA</name>
<gene>
    <name evidence="1" type="ORF">KIPB_002814</name>
</gene>
<protein>
    <submittedName>
        <fullName evidence="1">Uncharacterized protein</fullName>
    </submittedName>
</protein>
<dbReference type="EMBL" id="BDIP01000497">
    <property type="protein sequence ID" value="GIQ81795.1"/>
    <property type="molecule type" value="Genomic_DNA"/>
</dbReference>
<dbReference type="InterPro" id="IPR015915">
    <property type="entry name" value="Kelch-typ_b-propeller"/>
</dbReference>